<name>A0A409WWQ2_9AGAR</name>
<protein>
    <recommendedName>
        <fullName evidence="2">cutinase</fullName>
        <ecNumber evidence="2">3.1.1.74</ecNumber>
    </recommendedName>
</protein>
<dbReference type="PANTHER" id="PTHR48250">
    <property type="entry name" value="CUTINASE 2-RELATED"/>
    <property type="match status" value="1"/>
</dbReference>
<feature type="active site" description="Proton donor/acceptor" evidence="7">
    <location>
        <position position="192"/>
    </location>
</feature>
<evidence type="ECO:0000313" key="10">
    <source>
        <dbReference type="EMBL" id="PPQ82899.1"/>
    </source>
</evidence>
<dbReference type="Gene3D" id="3.40.50.1820">
    <property type="entry name" value="alpha/beta hydrolase"/>
    <property type="match status" value="1"/>
</dbReference>
<evidence type="ECO:0000256" key="8">
    <source>
        <dbReference type="PIRSR" id="PIRSR611150-2"/>
    </source>
</evidence>
<feature type="disulfide bond" evidence="8">
    <location>
        <begin position="39"/>
        <end position="115"/>
    </location>
</feature>
<feature type="disulfide bond" evidence="8">
    <location>
        <begin position="174"/>
        <end position="181"/>
    </location>
</feature>
<dbReference type="Pfam" id="PF01083">
    <property type="entry name" value="Cutinase"/>
    <property type="match status" value="1"/>
</dbReference>
<dbReference type="Proteomes" id="UP000284842">
    <property type="component" value="Unassembled WGS sequence"/>
</dbReference>
<evidence type="ECO:0000256" key="4">
    <source>
        <dbReference type="ARBA" id="ARBA00022801"/>
    </source>
</evidence>
<dbReference type="SUPFAM" id="SSF53474">
    <property type="entry name" value="alpha/beta-Hydrolases"/>
    <property type="match status" value="1"/>
</dbReference>
<dbReference type="InterPro" id="IPR029058">
    <property type="entry name" value="AB_hydrolase_fold"/>
</dbReference>
<keyword evidence="3 9" id="KW-0732">Signal</keyword>
<keyword evidence="4" id="KW-0378">Hydrolase</keyword>
<proteinExistence type="inferred from homology"/>
<evidence type="ECO:0000256" key="2">
    <source>
        <dbReference type="ARBA" id="ARBA00013095"/>
    </source>
</evidence>
<dbReference type="EC" id="3.1.1.74" evidence="2"/>
<dbReference type="SMART" id="SM01110">
    <property type="entry name" value="Cutinase"/>
    <property type="match status" value="1"/>
</dbReference>
<organism evidence="10 11">
    <name type="scientific">Panaeolus cyanescens</name>
    <dbReference type="NCBI Taxonomy" id="181874"/>
    <lineage>
        <taxon>Eukaryota</taxon>
        <taxon>Fungi</taxon>
        <taxon>Dikarya</taxon>
        <taxon>Basidiomycota</taxon>
        <taxon>Agaricomycotina</taxon>
        <taxon>Agaricomycetes</taxon>
        <taxon>Agaricomycetidae</taxon>
        <taxon>Agaricales</taxon>
        <taxon>Agaricineae</taxon>
        <taxon>Galeropsidaceae</taxon>
        <taxon>Panaeolus</taxon>
    </lineage>
</organism>
<dbReference type="InterPro" id="IPR000675">
    <property type="entry name" value="Cutinase/axe"/>
</dbReference>
<comment type="similarity">
    <text evidence="1">Belongs to the cutinase family.</text>
</comment>
<dbReference type="GO" id="GO:0016052">
    <property type="term" value="P:carbohydrate catabolic process"/>
    <property type="evidence" value="ECO:0007669"/>
    <property type="project" value="TreeGrafter"/>
</dbReference>
<sequence length="220" mass="24062">MVLFSHICSFLPLVSPTGVLEPLPTGSALVTESKNKLPCSDVYVFFARGSLEPPLLGPIATPFKQSLERILAPRSISLSFTGIDYPNLPEYFFLGGHPLGGRTMTLAVRTTILICPMSDIIISGYSHGAQLTHDTAFQLLPHERNRIAGVVTFGDPLYRHPLPPPLQARRLSFCHPGDNICDGDFYDIRAAHFSYHLNATDAAKFVAERVGRGGFGRAKL</sequence>
<feature type="signal peptide" evidence="9">
    <location>
        <begin position="1"/>
        <end position="16"/>
    </location>
</feature>
<evidence type="ECO:0000256" key="3">
    <source>
        <dbReference type="ARBA" id="ARBA00022729"/>
    </source>
</evidence>
<dbReference type="InterPro" id="IPR011150">
    <property type="entry name" value="Cutinase_monf"/>
</dbReference>
<evidence type="ECO:0000256" key="1">
    <source>
        <dbReference type="ARBA" id="ARBA00007534"/>
    </source>
</evidence>
<evidence type="ECO:0000256" key="6">
    <source>
        <dbReference type="ARBA" id="ARBA00034045"/>
    </source>
</evidence>
<comment type="caution">
    <text evidence="10">The sequence shown here is derived from an EMBL/GenBank/DDBJ whole genome shotgun (WGS) entry which is preliminary data.</text>
</comment>
<keyword evidence="5 8" id="KW-1015">Disulfide bond</keyword>
<dbReference type="EMBL" id="NHTK01005104">
    <property type="protein sequence ID" value="PPQ82899.1"/>
    <property type="molecule type" value="Genomic_DNA"/>
</dbReference>
<reference evidence="10 11" key="1">
    <citation type="journal article" date="2018" name="Evol. Lett.">
        <title>Horizontal gene cluster transfer increased hallucinogenic mushroom diversity.</title>
        <authorList>
            <person name="Reynolds H.T."/>
            <person name="Vijayakumar V."/>
            <person name="Gluck-Thaler E."/>
            <person name="Korotkin H.B."/>
            <person name="Matheny P.B."/>
            <person name="Slot J.C."/>
        </authorList>
    </citation>
    <scope>NUCLEOTIDE SEQUENCE [LARGE SCALE GENOMIC DNA]</scope>
    <source>
        <strain evidence="10 11">2629</strain>
    </source>
</reference>
<dbReference type="PANTHER" id="PTHR48250:SF2">
    <property type="entry name" value="CUTINASE"/>
    <property type="match status" value="1"/>
</dbReference>
<gene>
    <name evidence="10" type="ORF">CVT24_007913</name>
</gene>
<evidence type="ECO:0000256" key="7">
    <source>
        <dbReference type="PIRSR" id="PIRSR611150-1"/>
    </source>
</evidence>
<comment type="catalytic activity">
    <reaction evidence="6">
        <text>cutin + H2O = cutin monomers.</text>
        <dbReference type="EC" id="3.1.1.74"/>
    </reaction>
</comment>
<accession>A0A409WWQ2</accession>
<evidence type="ECO:0000313" key="11">
    <source>
        <dbReference type="Proteomes" id="UP000284842"/>
    </source>
</evidence>
<dbReference type="OrthoDB" id="2993669at2759"/>
<dbReference type="AlphaFoldDB" id="A0A409WWQ2"/>
<dbReference type="InParanoid" id="A0A409WWQ2"/>
<evidence type="ECO:0000256" key="5">
    <source>
        <dbReference type="ARBA" id="ARBA00023157"/>
    </source>
</evidence>
<feature type="active site" evidence="7">
    <location>
        <position position="178"/>
    </location>
</feature>
<dbReference type="STRING" id="181874.A0A409WWQ2"/>
<keyword evidence="11" id="KW-1185">Reference proteome</keyword>
<feature type="chain" id="PRO_5019066062" description="cutinase" evidence="9">
    <location>
        <begin position="17"/>
        <end position="220"/>
    </location>
</feature>
<evidence type="ECO:0000256" key="9">
    <source>
        <dbReference type="SAM" id="SignalP"/>
    </source>
</evidence>
<dbReference type="GO" id="GO:0005576">
    <property type="term" value="C:extracellular region"/>
    <property type="evidence" value="ECO:0007669"/>
    <property type="project" value="InterPro"/>
</dbReference>
<feature type="active site" description="Nucleophile" evidence="7">
    <location>
        <position position="126"/>
    </location>
</feature>
<dbReference type="GO" id="GO:0050525">
    <property type="term" value="F:cutinase activity"/>
    <property type="evidence" value="ECO:0007669"/>
    <property type="project" value="UniProtKB-EC"/>
</dbReference>